<reference evidence="1" key="1">
    <citation type="submission" date="2014-09" db="EMBL/GenBank/DDBJ databases">
        <authorList>
            <person name="Magalhaes I.L.F."/>
            <person name="Oliveira U."/>
            <person name="Santos F.R."/>
            <person name="Vidigal T.H.D.A."/>
            <person name="Brescovit A.D."/>
            <person name="Santos A.J."/>
        </authorList>
    </citation>
    <scope>NUCLEOTIDE SEQUENCE</scope>
    <source>
        <tissue evidence="1">Shoot tissue taken approximately 20 cm above the soil surface</tissue>
    </source>
</reference>
<accession>A0A0A8ZLE6</accession>
<organism evidence="1">
    <name type="scientific">Arundo donax</name>
    <name type="common">Giant reed</name>
    <name type="synonym">Donax arundinaceus</name>
    <dbReference type="NCBI Taxonomy" id="35708"/>
    <lineage>
        <taxon>Eukaryota</taxon>
        <taxon>Viridiplantae</taxon>
        <taxon>Streptophyta</taxon>
        <taxon>Embryophyta</taxon>
        <taxon>Tracheophyta</taxon>
        <taxon>Spermatophyta</taxon>
        <taxon>Magnoliopsida</taxon>
        <taxon>Liliopsida</taxon>
        <taxon>Poales</taxon>
        <taxon>Poaceae</taxon>
        <taxon>PACMAD clade</taxon>
        <taxon>Arundinoideae</taxon>
        <taxon>Arundineae</taxon>
        <taxon>Arundo</taxon>
    </lineage>
</organism>
<name>A0A0A8ZLE6_ARUDO</name>
<dbReference type="AlphaFoldDB" id="A0A0A8ZLE6"/>
<evidence type="ECO:0000313" key="1">
    <source>
        <dbReference type="EMBL" id="JAD35657.1"/>
    </source>
</evidence>
<protein>
    <submittedName>
        <fullName evidence="1">Uncharacterized protein</fullName>
    </submittedName>
</protein>
<dbReference type="EMBL" id="GBRH01262238">
    <property type="protein sequence ID" value="JAD35657.1"/>
    <property type="molecule type" value="Transcribed_RNA"/>
</dbReference>
<reference evidence="1" key="2">
    <citation type="journal article" date="2015" name="Data Brief">
        <title>Shoot transcriptome of the giant reed, Arundo donax.</title>
        <authorList>
            <person name="Barrero R.A."/>
            <person name="Guerrero F.D."/>
            <person name="Moolhuijzen P."/>
            <person name="Goolsby J.A."/>
            <person name="Tidwell J."/>
            <person name="Bellgard S.E."/>
            <person name="Bellgard M.I."/>
        </authorList>
    </citation>
    <scope>NUCLEOTIDE SEQUENCE</scope>
    <source>
        <tissue evidence="1">Shoot tissue taken approximately 20 cm above the soil surface</tissue>
    </source>
</reference>
<proteinExistence type="predicted"/>
<sequence>MPKHVVLYGFLPMLHLFFSLINCSPFSFYGNIPSLLFSQYNAHKMETYVLYSILCTFYNLHNY</sequence>